<dbReference type="InterPro" id="IPR007219">
    <property type="entry name" value="XnlR_reg_dom"/>
</dbReference>
<dbReference type="CDD" id="cd12148">
    <property type="entry name" value="fungal_TF_MHR"/>
    <property type="match status" value="1"/>
</dbReference>
<dbReference type="GO" id="GO:0006351">
    <property type="term" value="P:DNA-templated transcription"/>
    <property type="evidence" value="ECO:0007669"/>
    <property type="project" value="InterPro"/>
</dbReference>
<keyword evidence="3" id="KW-0539">Nucleus</keyword>
<dbReference type="GeneID" id="63713315"/>
<evidence type="ECO:0000256" key="2">
    <source>
        <dbReference type="ARBA" id="ARBA00022723"/>
    </source>
</evidence>
<dbReference type="GO" id="GO:0003677">
    <property type="term" value="F:DNA binding"/>
    <property type="evidence" value="ECO:0007669"/>
    <property type="project" value="InterPro"/>
</dbReference>
<gene>
    <name evidence="6" type="ORF">DCS_00672</name>
</gene>
<dbReference type="SMART" id="SM00906">
    <property type="entry name" value="Fungal_trans"/>
    <property type="match status" value="1"/>
</dbReference>
<dbReference type="RefSeq" id="XP_040658894.1">
    <property type="nucleotide sequence ID" value="XM_040798011.1"/>
</dbReference>
<evidence type="ECO:0000259" key="5">
    <source>
        <dbReference type="PROSITE" id="PS50048"/>
    </source>
</evidence>
<dbReference type="InterPro" id="IPR001138">
    <property type="entry name" value="Zn2Cys6_DnaBD"/>
</dbReference>
<dbReference type="GO" id="GO:0005634">
    <property type="term" value="C:nucleus"/>
    <property type="evidence" value="ECO:0007669"/>
    <property type="project" value="UniProtKB-SubCell"/>
</dbReference>
<dbReference type="GO" id="GO:0008270">
    <property type="term" value="F:zinc ion binding"/>
    <property type="evidence" value="ECO:0007669"/>
    <property type="project" value="InterPro"/>
</dbReference>
<evidence type="ECO:0000313" key="6">
    <source>
        <dbReference type="EMBL" id="KYK59542.1"/>
    </source>
</evidence>
<dbReference type="EMBL" id="LAYC01000001">
    <property type="protein sequence ID" value="KYK59542.1"/>
    <property type="molecule type" value="Genomic_DNA"/>
</dbReference>
<comment type="caution">
    <text evidence="6">The sequence shown here is derived from an EMBL/GenBank/DDBJ whole genome shotgun (WGS) entry which is preliminary data.</text>
</comment>
<dbReference type="Gene3D" id="4.10.240.10">
    <property type="entry name" value="Zn(2)-C6 fungal-type DNA-binding domain"/>
    <property type="match status" value="1"/>
</dbReference>
<dbReference type="PANTHER" id="PTHR31001">
    <property type="entry name" value="UNCHARACTERIZED TRANSCRIPTIONAL REGULATORY PROTEIN"/>
    <property type="match status" value="1"/>
</dbReference>
<dbReference type="SMART" id="SM00066">
    <property type="entry name" value="GAL4"/>
    <property type="match status" value="1"/>
</dbReference>
<dbReference type="PANTHER" id="PTHR31001:SF45">
    <property type="entry name" value="ZN(II)2CYS6 TRANSCRIPTION FACTOR (EUROFUNG)"/>
    <property type="match status" value="1"/>
</dbReference>
<dbReference type="SUPFAM" id="SSF57701">
    <property type="entry name" value="Zn2/Cys6 DNA-binding domain"/>
    <property type="match status" value="1"/>
</dbReference>
<name>A0A151GRB3_DRECN</name>
<feature type="region of interest" description="Disordered" evidence="4">
    <location>
        <begin position="109"/>
        <end position="163"/>
    </location>
</feature>
<dbReference type="InterPro" id="IPR036864">
    <property type="entry name" value="Zn2-C6_fun-type_DNA-bd_sf"/>
</dbReference>
<dbReference type="CDD" id="cd00067">
    <property type="entry name" value="GAL4"/>
    <property type="match status" value="1"/>
</dbReference>
<organism evidence="6 7">
    <name type="scientific">Drechmeria coniospora</name>
    <name type="common">Nematophagous fungus</name>
    <name type="synonym">Meria coniospora</name>
    <dbReference type="NCBI Taxonomy" id="98403"/>
    <lineage>
        <taxon>Eukaryota</taxon>
        <taxon>Fungi</taxon>
        <taxon>Dikarya</taxon>
        <taxon>Ascomycota</taxon>
        <taxon>Pezizomycotina</taxon>
        <taxon>Sordariomycetes</taxon>
        <taxon>Hypocreomycetidae</taxon>
        <taxon>Hypocreales</taxon>
        <taxon>Ophiocordycipitaceae</taxon>
        <taxon>Drechmeria</taxon>
    </lineage>
</organism>
<feature type="region of interest" description="Disordered" evidence="4">
    <location>
        <begin position="1"/>
        <end position="22"/>
    </location>
</feature>
<evidence type="ECO:0000256" key="1">
    <source>
        <dbReference type="ARBA" id="ARBA00004123"/>
    </source>
</evidence>
<evidence type="ECO:0000256" key="4">
    <source>
        <dbReference type="SAM" id="MobiDB-lite"/>
    </source>
</evidence>
<reference evidence="6 7" key="1">
    <citation type="journal article" date="2016" name="Sci. Rep.">
        <title>Insights into Adaptations to a Near-Obligate Nematode Endoparasitic Lifestyle from the Finished Genome of Drechmeria coniospora.</title>
        <authorList>
            <person name="Zhang L."/>
            <person name="Zhou Z."/>
            <person name="Guo Q."/>
            <person name="Fokkens L."/>
            <person name="Miskei M."/>
            <person name="Pocsi I."/>
            <person name="Zhang W."/>
            <person name="Chen M."/>
            <person name="Wang L."/>
            <person name="Sun Y."/>
            <person name="Donzelli B.G."/>
            <person name="Gibson D.M."/>
            <person name="Nelson D.R."/>
            <person name="Luo J.G."/>
            <person name="Rep M."/>
            <person name="Liu H."/>
            <person name="Yang S."/>
            <person name="Wang J."/>
            <person name="Krasnoff S.B."/>
            <person name="Xu Y."/>
            <person name="Molnar I."/>
            <person name="Lin M."/>
        </authorList>
    </citation>
    <scope>NUCLEOTIDE SEQUENCE [LARGE SCALE GENOMIC DNA]</scope>
    <source>
        <strain evidence="6 7">ARSEF 6962</strain>
    </source>
</reference>
<proteinExistence type="predicted"/>
<feature type="compositionally biased region" description="Basic and acidic residues" evidence="4">
    <location>
        <begin position="147"/>
        <end position="158"/>
    </location>
</feature>
<dbReference type="AlphaFoldDB" id="A0A151GRB3"/>
<evidence type="ECO:0000256" key="3">
    <source>
        <dbReference type="ARBA" id="ARBA00023242"/>
    </source>
</evidence>
<dbReference type="PROSITE" id="PS50048">
    <property type="entry name" value="ZN2_CY6_FUNGAL_2"/>
    <property type="match status" value="1"/>
</dbReference>
<dbReference type="Proteomes" id="UP000076580">
    <property type="component" value="Chromosome 01"/>
</dbReference>
<sequence>MSSERTLPAQYLHTGPTPAPQAEQVCQADPAAMKLTRGTSCVLCQQRKVRCDKRKPCSNCVKSGAECRVIPPAPPRRRRRRIQEKELIERLQRYETILTEHGIHFDPIGHDLPSDLPPMDGVDELEDEFESLKASPDVAGTSRSAASRKESEQLLRDSSDDEVDGSTLHRAFDNMFGNQGGFPFVTDGRVESVTDAHPSTIQIFQLWQLYIDNVNPLLKITHVPTVQGQIVDATSCLHRMPKNIEALMFAIYSMAVTSLDDAEVLERFGELKRDLLGRYFSALQQALLNAGFLRNDDFTSLQAYTLYLNDGLTAQLALRWYVDPRHVFCLIGIAVRIAQRMGLHRDPAGFGLSPFEMEQRRRLWWTIVGYDRRIGEITGSTVTALSGGGDCKMPLNVNDADLHVEGTDSPLPHSGPTEMLFALSRVEMAMAVAGNGSRDCHRVNKTKTAKVGQGSSQTSAARSPGATIRIAGQESPSYTLDGFCAHVEGKYLPQCDPKIPLHLFTLTMTRQTLCKMRIVDFLVRIHNAEAMPLEDAERDSLFELSTQMIEHDNTVQSSESLRPFRWYSMHYFPFPAYMFLVQELRTRVTGMPVERAWSTMASNHELRGLLSHSRSPMHMAFGNLFLKAWDAHQAAMQATGEEVNPPQFIGLLRQRSEVRRKARAENLQDPDLEATPVDLPSAQSRGKTTATGSWGRVEAMTPSSADASVTGTAPAPPTPHVPTQLHGNGMDWSYLSPEYDDVGALQAFGNFGAFGLPMEEDRGGRQGAGSMFDN</sequence>
<dbReference type="STRING" id="98403.A0A151GRB3"/>
<feature type="domain" description="Zn(2)-C6 fungal-type" evidence="5">
    <location>
        <begin position="40"/>
        <end position="69"/>
    </location>
</feature>
<accession>A0A151GRB3</accession>
<feature type="region of interest" description="Disordered" evidence="4">
    <location>
        <begin position="660"/>
        <end position="721"/>
    </location>
</feature>
<dbReference type="GO" id="GO:0000981">
    <property type="term" value="F:DNA-binding transcription factor activity, RNA polymerase II-specific"/>
    <property type="evidence" value="ECO:0007669"/>
    <property type="project" value="InterPro"/>
</dbReference>
<feature type="compositionally biased region" description="Polar residues" evidence="4">
    <location>
        <begin position="681"/>
        <end position="692"/>
    </location>
</feature>
<keyword evidence="7" id="KW-1185">Reference proteome</keyword>
<protein>
    <recommendedName>
        <fullName evidence="5">Zn(2)-C6 fungal-type domain-containing protein</fullName>
    </recommendedName>
</protein>
<comment type="subcellular location">
    <subcellularLocation>
        <location evidence="1">Nucleus</location>
    </subcellularLocation>
</comment>
<dbReference type="InParanoid" id="A0A151GRB3"/>
<dbReference type="Pfam" id="PF00172">
    <property type="entry name" value="Zn_clus"/>
    <property type="match status" value="1"/>
</dbReference>
<keyword evidence="2" id="KW-0479">Metal-binding</keyword>
<evidence type="ECO:0000313" key="7">
    <source>
        <dbReference type="Proteomes" id="UP000076580"/>
    </source>
</evidence>
<dbReference type="InterPro" id="IPR050613">
    <property type="entry name" value="Sec_Metabolite_Reg"/>
</dbReference>
<dbReference type="Pfam" id="PF04082">
    <property type="entry name" value="Fungal_trans"/>
    <property type="match status" value="1"/>
</dbReference>